<organism evidence="1 2">
    <name type="scientific">Caerostris extrusa</name>
    <name type="common">Bark spider</name>
    <name type="synonym">Caerostris bankana</name>
    <dbReference type="NCBI Taxonomy" id="172846"/>
    <lineage>
        <taxon>Eukaryota</taxon>
        <taxon>Metazoa</taxon>
        <taxon>Ecdysozoa</taxon>
        <taxon>Arthropoda</taxon>
        <taxon>Chelicerata</taxon>
        <taxon>Arachnida</taxon>
        <taxon>Araneae</taxon>
        <taxon>Araneomorphae</taxon>
        <taxon>Entelegynae</taxon>
        <taxon>Araneoidea</taxon>
        <taxon>Araneidae</taxon>
        <taxon>Caerostris</taxon>
    </lineage>
</organism>
<accession>A0AAV4PSJ0</accession>
<sequence length="140" mass="16233">MTARCRMWRRDGKTTEDGQSFVRTRIDDEEYTDFRETRLFDQRCPLCAVRVRISTGVVLEEIEAVHCDDKVLLPGQPLANLADEFFVLKKNLRGGFDVELKAKPALFGPQSHSQRPVANLQSHVFQRHEREDVRHPRSGR</sequence>
<proteinExistence type="predicted"/>
<protein>
    <submittedName>
        <fullName evidence="1">Uncharacterized protein</fullName>
    </submittedName>
</protein>
<name>A0AAV4PSJ0_CAEEX</name>
<evidence type="ECO:0000313" key="2">
    <source>
        <dbReference type="Proteomes" id="UP001054945"/>
    </source>
</evidence>
<dbReference type="EMBL" id="BPLR01005114">
    <property type="protein sequence ID" value="GIX99910.1"/>
    <property type="molecule type" value="Genomic_DNA"/>
</dbReference>
<reference evidence="1 2" key="1">
    <citation type="submission" date="2021-06" db="EMBL/GenBank/DDBJ databases">
        <title>Caerostris extrusa draft genome.</title>
        <authorList>
            <person name="Kono N."/>
            <person name="Arakawa K."/>
        </authorList>
    </citation>
    <scope>NUCLEOTIDE SEQUENCE [LARGE SCALE GENOMIC DNA]</scope>
</reference>
<gene>
    <name evidence="1" type="ORF">CEXT_107821</name>
</gene>
<dbReference type="AlphaFoldDB" id="A0AAV4PSJ0"/>
<evidence type="ECO:0000313" key="1">
    <source>
        <dbReference type="EMBL" id="GIX99910.1"/>
    </source>
</evidence>
<keyword evidence="2" id="KW-1185">Reference proteome</keyword>
<comment type="caution">
    <text evidence="1">The sequence shown here is derived from an EMBL/GenBank/DDBJ whole genome shotgun (WGS) entry which is preliminary data.</text>
</comment>
<dbReference type="Proteomes" id="UP001054945">
    <property type="component" value="Unassembled WGS sequence"/>
</dbReference>